<dbReference type="InterPro" id="IPR029016">
    <property type="entry name" value="GAF-like_dom_sf"/>
</dbReference>
<dbReference type="InterPro" id="IPR003018">
    <property type="entry name" value="GAF"/>
</dbReference>
<name>A0ABX1EVK9_9PROT</name>
<feature type="domain" description="GAF" evidence="1">
    <location>
        <begin position="31"/>
        <end position="171"/>
    </location>
</feature>
<dbReference type="SUPFAM" id="SSF55781">
    <property type="entry name" value="GAF domain-like"/>
    <property type="match status" value="1"/>
</dbReference>
<dbReference type="Pfam" id="PF01590">
    <property type="entry name" value="GAF"/>
    <property type="match status" value="1"/>
</dbReference>
<dbReference type="Gene3D" id="3.30.450.40">
    <property type="match status" value="1"/>
</dbReference>
<proteinExistence type="predicted"/>
<evidence type="ECO:0000313" key="2">
    <source>
        <dbReference type="EMBL" id="NKE44304.1"/>
    </source>
</evidence>
<dbReference type="EMBL" id="JAAVTX010000002">
    <property type="protein sequence ID" value="NKE44304.1"/>
    <property type="molecule type" value="Genomic_DNA"/>
</dbReference>
<reference evidence="2 3" key="1">
    <citation type="submission" date="2020-03" db="EMBL/GenBank/DDBJ databases">
        <title>Roseomonas selenitidurans sp. nov. isolated from soil.</title>
        <authorList>
            <person name="Liu H."/>
        </authorList>
    </citation>
    <scope>NUCLEOTIDE SEQUENCE [LARGE SCALE GENOMIC DNA]</scope>
    <source>
        <strain evidence="2 3">JCM 15073</strain>
    </source>
</reference>
<comment type="caution">
    <text evidence="2">The sequence shown here is derived from an EMBL/GenBank/DDBJ whole genome shotgun (WGS) entry which is preliminary data.</text>
</comment>
<dbReference type="SMART" id="SM00065">
    <property type="entry name" value="GAF"/>
    <property type="match status" value="1"/>
</dbReference>
<evidence type="ECO:0000313" key="3">
    <source>
        <dbReference type="Proteomes" id="UP000765160"/>
    </source>
</evidence>
<sequence length="171" mass="18133">MAFARRQAEAGARQEVRRLAALAGVAVLDTPPEPHFDALVIQAASRFATPFAAISLVDAERQWFKAAVGLPAGEISTRDHALCNRAIRQAEVLVVPDATADPRFADSPLVTGAPHIRFYAGAPLTLPEGERLGTLCVIDTVPRADFGAAERSALRALAQEATTALLARRAA</sequence>
<evidence type="ECO:0000259" key="1">
    <source>
        <dbReference type="SMART" id="SM00065"/>
    </source>
</evidence>
<organism evidence="2 3">
    <name type="scientific">Falsiroseomonas frigidaquae</name>
    <dbReference type="NCBI Taxonomy" id="487318"/>
    <lineage>
        <taxon>Bacteria</taxon>
        <taxon>Pseudomonadati</taxon>
        <taxon>Pseudomonadota</taxon>
        <taxon>Alphaproteobacteria</taxon>
        <taxon>Acetobacterales</taxon>
        <taxon>Roseomonadaceae</taxon>
        <taxon>Falsiroseomonas</taxon>
    </lineage>
</organism>
<accession>A0ABX1EVK9</accession>
<dbReference type="Proteomes" id="UP000765160">
    <property type="component" value="Unassembled WGS sequence"/>
</dbReference>
<dbReference type="PANTHER" id="PTHR43102">
    <property type="entry name" value="SLR1143 PROTEIN"/>
    <property type="match status" value="1"/>
</dbReference>
<dbReference type="PANTHER" id="PTHR43102:SF2">
    <property type="entry name" value="GAF DOMAIN-CONTAINING PROTEIN"/>
    <property type="match status" value="1"/>
</dbReference>
<protein>
    <submittedName>
        <fullName evidence="2">GAF domain-containing protein</fullName>
    </submittedName>
</protein>
<gene>
    <name evidence="2" type="ORF">HB662_05910</name>
</gene>
<keyword evidence="3" id="KW-1185">Reference proteome</keyword>